<gene>
    <name evidence="1" type="ORF">HOLleu_39220</name>
</gene>
<accession>A0A9Q1BBM0</accession>
<organism evidence="1 2">
    <name type="scientific">Holothuria leucospilota</name>
    <name type="common">Black long sea cucumber</name>
    <name type="synonym">Mertensiothuria leucospilota</name>
    <dbReference type="NCBI Taxonomy" id="206669"/>
    <lineage>
        <taxon>Eukaryota</taxon>
        <taxon>Metazoa</taxon>
        <taxon>Echinodermata</taxon>
        <taxon>Eleutherozoa</taxon>
        <taxon>Echinozoa</taxon>
        <taxon>Holothuroidea</taxon>
        <taxon>Aspidochirotacea</taxon>
        <taxon>Aspidochirotida</taxon>
        <taxon>Holothuriidae</taxon>
        <taxon>Holothuria</taxon>
    </lineage>
</organism>
<dbReference type="AlphaFoldDB" id="A0A9Q1BBM0"/>
<dbReference type="EMBL" id="JAIZAY010000021">
    <property type="protein sequence ID" value="KAJ8021891.1"/>
    <property type="molecule type" value="Genomic_DNA"/>
</dbReference>
<dbReference type="Proteomes" id="UP001152320">
    <property type="component" value="Chromosome 21"/>
</dbReference>
<protein>
    <submittedName>
        <fullName evidence="1">Uncharacterized protein</fullName>
    </submittedName>
</protein>
<reference evidence="1" key="1">
    <citation type="submission" date="2021-10" db="EMBL/GenBank/DDBJ databases">
        <title>Tropical sea cucumber genome reveals ecological adaptation and Cuvierian tubules defense mechanism.</title>
        <authorList>
            <person name="Chen T."/>
        </authorList>
    </citation>
    <scope>NUCLEOTIDE SEQUENCE</scope>
    <source>
        <strain evidence="1">Nanhai2018</strain>
        <tissue evidence="1">Muscle</tissue>
    </source>
</reference>
<sequence length="698" mass="78527">MEQRCVFKFRYGTECDDKASLSETAGTARIESIIHASKVYGDNLHVELRSKLAEIENLKIYYHRNCVSRYTSKSNLKKYENEESAPPVKRLRRSLAVFDFKLHCLYCGEICEIHKDPKHPQRWRPAFLCRSTHADRRDKSYKAYLLERCHSRNDRWATEVQSRIEGAVSDLHAVDARYHRDCMSLFLSNRCLSQDPEGSYEPSGEAFVRVIDILQFNKSRIWNSVELFKEYRDNQGSALTHRSLLEKVQQHFGDDLVVLTSPGYASLIAFHENAAVMMKMVKDDDETDDIEKCVNMLAKHIVKECKAIPTNKSAYQVHIDMNVAAEFASSTLLKLLATLSTKLDETLPALLIASVITDVLTNYPTPLQVALGVLLGDSKSIVGHMYDYRITCSYNELLRFKSSAATAASADLVKQGVSDAGDGLIQVVADNFDADISSPNGKLSTHSLAIIIMQSTGDHDNSMNETIPRLKKSEMSKSIEERQENETEIVTCPKKPPIPVIQAIPLSSDILQHQNVSRRRAAENDFAFFLDVITTDNCAEFNGYNTKMCREQGHSLAPKTKVAYLPLIDKPPADPATMMTAMLKAQQISEDAGQSYTIFTLDQQLYRIALHVLWANETRFQNFYLRLGGMHLLMSYLGCIGTLMADTGIAEILTECCFWGCTEDAQWQEVPAKCESSQDVGGRTSPTPLCEARLPEYG</sequence>
<evidence type="ECO:0000313" key="1">
    <source>
        <dbReference type="EMBL" id="KAJ8021891.1"/>
    </source>
</evidence>
<evidence type="ECO:0000313" key="2">
    <source>
        <dbReference type="Proteomes" id="UP001152320"/>
    </source>
</evidence>
<comment type="caution">
    <text evidence="1">The sequence shown here is derived from an EMBL/GenBank/DDBJ whole genome shotgun (WGS) entry which is preliminary data.</text>
</comment>
<keyword evidence="2" id="KW-1185">Reference proteome</keyword>
<dbReference type="OrthoDB" id="10054888at2759"/>
<name>A0A9Q1BBM0_HOLLE</name>
<dbReference type="PANTHER" id="PTHR47018">
    <property type="entry name" value="CXC DOMAIN-CONTAINING PROTEIN-RELATED"/>
    <property type="match status" value="1"/>
</dbReference>
<proteinExistence type="predicted"/>